<dbReference type="Pfam" id="PF02775">
    <property type="entry name" value="TPP_enzyme_C"/>
    <property type="match status" value="1"/>
</dbReference>
<dbReference type="GO" id="GO:0016831">
    <property type="term" value="F:carboxy-lyase activity"/>
    <property type="evidence" value="ECO:0007669"/>
    <property type="project" value="UniProtKB-KW"/>
</dbReference>
<keyword evidence="2" id="KW-0456">Lyase</keyword>
<dbReference type="InterPro" id="IPR011766">
    <property type="entry name" value="TPP_enzyme_TPP-bd"/>
</dbReference>
<evidence type="ECO:0000256" key="2">
    <source>
        <dbReference type="ARBA" id="ARBA00023239"/>
    </source>
</evidence>
<dbReference type="PANTHER" id="PTHR42818:SF1">
    <property type="entry name" value="SULFOPYRUVATE DECARBOXYLASE"/>
    <property type="match status" value="1"/>
</dbReference>
<dbReference type="SUPFAM" id="SSF52518">
    <property type="entry name" value="Thiamin diphosphate-binding fold (THDP-binding)"/>
    <property type="match status" value="1"/>
</dbReference>
<keyword evidence="3" id="KW-0472">Membrane</keyword>
<dbReference type="GO" id="GO:0030976">
    <property type="term" value="F:thiamine pyrophosphate binding"/>
    <property type="evidence" value="ECO:0007669"/>
    <property type="project" value="InterPro"/>
</dbReference>
<evidence type="ECO:0000256" key="1">
    <source>
        <dbReference type="ARBA" id="ARBA00022793"/>
    </source>
</evidence>
<dbReference type="InterPro" id="IPR029061">
    <property type="entry name" value="THDP-binding"/>
</dbReference>
<dbReference type="AlphaFoldDB" id="A0A5C8P3I6"/>
<gene>
    <name evidence="5" type="ORF">FHP08_00135</name>
</gene>
<name>A0A5C8P3I6_9BURK</name>
<evidence type="ECO:0000313" key="6">
    <source>
        <dbReference type="Proteomes" id="UP000321548"/>
    </source>
</evidence>
<evidence type="ECO:0000259" key="4">
    <source>
        <dbReference type="Pfam" id="PF02775"/>
    </source>
</evidence>
<dbReference type="Gene3D" id="3.40.50.970">
    <property type="match status" value="1"/>
</dbReference>
<sequence length="201" mass="21035">MEANVNPRQAVAVDRREFVAALLAKLPDALVITGLGSPTYDVFAAGDRDRNFYLWGAMGGAAIMGLGLAIAQPGQQVLVITGDGEQLMGLGGLSTIGAQQPKNLSVVVLDNGHFGETGMQRSHTSLGTDLAAVARACGIGKAFRVDDMAGVDRVAEAVLAREGACFAQVIVKADDLPRALPSRDGVHVKNRFRQSLGLDPL</sequence>
<keyword evidence="1" id="KW-0210">Decarboxylase</keyword>
<accession>A0A5C8P3I6</accession>
<dbReference type="OrthoDB" id="6843902at2"/>
<proteinExistence type="predicted"/>
<organism evidence="5 6">
    <name type="scientific">Zeimonas arvi</name>
    <dbReference type="NCBI Taxonomy" id="2498847"/>
    <lineage>
        <taxon>Bacteria</taxon>
        <taxon>Pseudomonadati</taxon>
        <taxon>Pseudomonadota</taxon>
        <taxon>Betaproteobacteria</taxon>
        <taxon>Burkholderiales</taxon>
        <taxon>Burkholderiaceae</taxon>
        <taxon>Zeimonas</taxon>
    </lineage>
</organism>
<dbReference type="GO" id="GO:0044281">
    <property type="term" value="P:small molecule metabolic process"/>
    <property type="evidence" value="ECO:0007669"/>
    <property type="project" value="UniProtKB-ARBA"/>
</dbReference>
<dbReference type="InterPro" id="IPR051818">
    <property type="entry name" value="TPP_dependent_decarboxylase"/>
</dbReference>
<evidence type="ECO:0000256" key="3">
    <source>
        <dbReference type="SAM" id="Phobius"/>
    </source>
</evidence>
<feature type="transmembrane region" description="Helical" evidence="3">
    <location>
        <begin position="52"/>
        <end position="71"/>
    </location>
</feature>
<dbReference type="Proteomes" id="UP000321548">
    <property type="component" value="Unassembled WGS sequence"/>
</dbReference>
<keyword evidence="3" id="KW-1133">Transmembrane helix</keyword>
<reference evidence="5 6" key="1">
    <citation type="submission" date="2019-06" db="EMBL/GenBank/DDBJ databases">
        <title>Quisquiliibacterium sp. nov., isolated from a maize field.</title>
        <authorList>
            <person name="Lin S.-Y."/>
            <person name="Tsai C.-F."/>
            <person name="Young C.-C."/>
        </authorList>
    </citation>
    <scope>NUCLEOTIDE SEQUENCE [LARGE SCALE GENOMIC DNA]</scope>
    <source>
        <strain evidence="5 6">CC-CFT501</strain>
    </source>
</reference>
<dbReference type="EMBL" id="VDUY01000001">
    <property type="protein sequence ID" value="TXL68152.1"/>
    <property type="molecule type" value="Genomic_DNA"/>
</dbReference>
<feature type="domain" description="Thiamine pyrophosphate enzyme TPP-binding" evidence="4">
    <location>
        <begin position="53"/>
        <end position="166"/>
    </location>
</feature>
<dbReference type="CDD" id="cd03372">
    <property type="entry name" value="TPP_ComE"/>
    <property type="match status" value="1"/>
</dbReference>
<dbReference type="InterPro" id="IPR022494">
    <property type="entry name" value="Sulfopyruvate_deCO2ase_bsu"/>
</dbReference>
<keyword evidence="3" id="KW-0812">Transmembrane</keyword>
<protein>
    <submittedName>
        <fullName evidence="5">Aldehyde dehydrogenase</fullName>
    </submittedName>
</protein>
<comment type="caution">
    <text evidence="5">The sequence shown here is derived from an EMBL/GenBank/DDBJ whole genome shotgun (WGS) entry which is preliminary data.</text>
</comment>
<dbReference type="PANTHER" id="PTHR42818">
    <property type="entry name" value="SULFOPYRUVATE DECARBOXYLASE SUBUNIT ALPHA"/>
    <property type="match status" value="1"/>
</dbReference>
<keyword evidence="6" id="KW-1185">Reference proteome</keyword>
<evidence type="ECO:0000313" key="5">
    <source>
        <dbReference type="EMBL" id="TXL68152.1"/>
    </source>
</evidence>